<dbReference type="AlphaFoldDB" id="A0A250INM5"/>
<dbReference type="KEGG" id="mbd:MEBOL_006311"/>
<protein>
    <submittedName>
        <fullName evidence="1">Acetylornithine deacetylase</fullName>
    </submittedName>
</protein>
<evidence type="ECO:0000313" key="2">
    <source>
        <dbReference type="Proteomes" id="UP000217289"/>
    </source>
</evidence>
<dbReference type="EMBL" id="CP022163">
    <property type="protein sequence ID" value="ATB32822.1"/>
    <property type="molecule type" value="Genomic_DNA"/>
</dbReference>
<accession>A0A250INM5</accession>
<reference evidence="1 2" key="1">
    <citation type="submission" date="2017-06" db="EMBL/GenBank/DDBJ databases">
        <authorList>
            <person name="Kim H.J."/>
            <person name="Triplett B.A."/>
        </authorList>
    </citation>
    <scope>NUCLEOTIDE SEQUENCE [LARGE SCALE GENOMIC DNA]</scope>
    <source>
        <strain evidence="1 2">DSM 14713</strain>
    </source>
</reference>
<keyword evidence="2" id="KW-1185">Reference proteome</keyword>
<dbReference type="SUPFAM" id="SSF53187">
    <property type="entry name" value="Zn-dependent exopeptidases"/>
    <property type="match status" value="1"/>
</dbReference>
<name>A0A250INM5_9BACT</name>
<organism evidence="1 2">
    <name type="scientific">Melittangium boletus DSM 14713</name>
    <dbReference type="NCBI Taxonomy" id="1294270"/>
    <lineage>
        <taxon>Bacteria</taxon>
        <taxon>Pseudomonadati</taxon>
        <taxon>Myxococcota</taxon>
        <taxon>Myxococcia</taxon>
        <taxon>Myxococcales</taxon>
        <taxon>Cystobacterineae</taxon>
        <taxon>Archangiaceae</taxon>
        <taxon>Melittangium</taxon>
    </lineage>
</organism>
<evidence type="ECO:0000313" key="1">
    <source>
        <dbReference type="EMBL" id="ATB32822.1"/>
    </source>
</evidence>
<dbReference type="Proteomes" id="UP000217289">
    <property type="component" value="Chromosome"/>
</dbReference>
<dbReference type="Gene3D" id="3.40.630.10">
    <property type="entry name" value="Zn peptidases"/>
    <property type="match status" value="1"/>
</dbReference>
<sequence length="123" mass="13397">MGRLVHVESNNARTRHHDQGGLSRVDMVCLIESAFVLGDARVPLTDQVRAQLTSLPLRRIAHVRASCVRLFLLGMSALGAEAVVFGPGDIRVAHQTGEFVPEEDLVRCEAVLSRAITHFCGTP</sequence>
<gene>
    <name evidence="1" type="ORF">MEBOL_006311</name>
</gene>
<proteinExistence type="predicted"/>